<protein>
    <submittedName>
        <fullName evidence="2">Uncharacterized protein</fullName>
    </submittedName>
</protein>
<organism evidence="2 3">
    <name type="scientific">Seriola lalandi dorsalis</name>
    <dbReference type="NCBI Taxonomy" id="1841481"/>
    <lineage>
        <taxon>Eukaryota</taxon>
        <taxon>Metazoa</taxon>
        <taxon>Chordata</taxon>
        <taxon>Craniata</taxon>
        <taxon>Vertebrata</taxon>
        <taxon>Euteleostomi</taxon>
        <taxon>Actinopterygii</taxon>
        <taxon>Neopterygii</taxon>
        <taxon>Teleostei</taxon>
        <taxon>Neoteleostei</taxon>
        <taxon>Acanthomorphata</taxon>
        <taxon>Carangaria</taxon>
        <taxon>Carangiformes</taxon>
        <taxon>Carangidae</taxon>
        <taxon>Seriola</taxon>
    </lineage>
</organism>
<sequence length="101" mass="11507">MADWSKLGAGRRCCREGHPERPGDGAPDSIKVSTDTSVLMCTSNTPFPLIIPQFLLQDNRRDGHCVKEEEEEVQRIRQVKYAFQSRWRVLLPHGLRWASGS</sequence>
<reference evidence="2" key="2">
    <citation type="submission" date="2025-09" db="UniProtKB">
        <authorList>
            <consortium name="Ensembl"/>
        </authorList>
    </citation>
    <scope>IDENTIFICATION</scope>
</reference>
<dbReference type="Proteomes" id="UP000261360">
    <property type="component" value="Unplaced"/>
</dbReference>
<proteinExistence type="predicted"/>
<evidence type="ECO:0000313" key="2">
    <source>
        <dbReference type="Ensembl" id="ENSSLDP00000014752.1"/>
    </source>
</evidence>
<dbReference type="AlphaFoldDB" id="A0A3B4XF74"/>
<reference evidence="2" key="1">
    <citation type="submission" date="2025-08" db="UniProtKB">
        <authorList>
            <consortium name="Ensembl"/>
        </authorList>
    </citation>
    <scope>IDENTIFICATION</scope>
</reference>
<evidence type="ECO:0000256" key="1">
    <source>
        <dbReference type="SAM" id="MobiDB-lite"/>
    </source>
</evidence>
<evidence type="ECO:0000313" key="3">
    <source>
        <dbReference type="Proteomes" id="UP000261360"/>
    </source>
</evidence>
<accession>A0A3B4XF74</accession>
<dbReference type="Ensembl" id="ENSSLDT00000015321.1">
    <property type="protein sequence ID" value="ENSSLDP00000014752.1"/>
    <property type="gene ID" value="ENSSLDG00000011783.1"/>
</dbReference>
<feature type="compositionally biased region" description="Basic and acidic residues" evidence="1">
    <location>
        <begin position="13"/>
        <end position="23"/>
    </location>
</feature>
<name>A0A3B4XF74_SERLL</name>
<keyword evidence="3" id="KW-1185">Reference proteome</keyword>
<feature type="region of interest" description="Disordered" evidence="1">
    <location>
        <begin position="1"/>
        <end position="30"/>
    </location>
</feature>